<name>A0A5B7ZVK9_9BACT</name>
<dbReference type="KEGG" id="hyj:FHG12_02440"/>
<gene>
    <name evidence="1" type="ORF">FHG12_02440</name>
</gene>
<accession>A0A5B7ZVK9</accession>
<dbReference type="Proteomes" id="UP000305398">
    <property type="component" value="Chromosome"/>
</dbReference>
<sequence>MSLFDMVSHLSSGGQLQEAQELLNQLVASGLTDEQQALVHRLRDLLDSLASNNTLGLFL</sequence>
<reference evidence="1 2" key="1">
    <citation type="submission" date="2019-06" db="EMBL/GenBank/DDBJ databases">
        <authorList>
            <person name="Srinivasan S."/>
        </authorList>
    </citation>
    <scope>NUCLEOTIDE SEQUENCE [LARGE SCALE GENOMIC DNA]</scope>
    <source>
        <strain evidence="1 2">17J68-5</strain>
    </source>
</reference>
<dbReference type="EMBL" id="CP040896">
    <property type="protein sequence ID" value="QDA59030.1"/>
    <property type="molecule type" value="Genomic_DNA"/>
</dbReference>
<dbReference type="AlphaFoldDB" id="A0A5B7ZVK9"/>
<proteinExistence type="predicted"/>
<evidence type="ECO:0000313" key="1">
    <source>
        <dbReference type="EMBL" id="QDA59030.1"/>
    </source>
</evidence>
<keyword evidence="2" id="KW-1185">Reference proteome</keyword>
<dbReference type="RefSeq" id="WP_139514105.1">
    <property type="nucleotide sequence ID" value="NZ_CP040896.1"/>
</dbReference>
<organism evidence="1 2">
    <name type="scientific">Hymenobacter jejuensis</name>
    <dbReference type="NCBI Taxonomy" id="2502781"/>
    <lineage>
        <taxon>Bacteria</taxon>
        <taxon>Pseudomonadati</taxon>
        <taxon>Bacteroidota</taxon>
        <taxon>Cytophagia</taxon>
        <taxon>Cytophagales</taxon>
        <taxon>Hymenobacteraceae</taxon>
        <taxon>Hymenobacter</taxon>
    </lineage>
</organism>
<evidence type="ECO:0000313" key="2">
    <source>
        <dbReference type="Proteomes" id="UP000305398"/>
    </source>
</evidence>
<protein>
    <submittedName>
        <fullName evidence="1">Uncharacterized protein</fullName>
    </submittedName>
</protein>